<dbReference type="STRING" id="576118.SAMN05216216_10171"/>
<dbReference type="OrthoDB" id="2427086at2"/>
<sequence length="123" mass="14562">MQKFIRLGDGYGDIFELEALIEYNRQRIKSGIYLHVENEPSTFVLVMAPVRGNFQALYTIYRGIPMASKHRQKYNIINDCLEKYNIQKVEMTTRTPDDFHDPEQYFQYMIGVLRLNHLLPPMT</sequence>
<dbReference type="RefSeq" id="WP_092983617.1">
    <property type="nucleotide sequence ID" value="NZ_FNFY01000001.1"/>
</dbReference>
<evidence type="ECO:0000313" key="3">
    <source>
        <dbReference type="Proteomes" id="UP000199008"/>
    </source>
</evidence>
<dbReference type="AlphaFoldDB" id="A0A1G9A0M2"/>
<dbReference type="EMBL" id="FNFY01000001">
    <property type="protein sequence ID" value="SDK20896.1"/>
    <property type="molecule type" value="Genomic_DNA"/>
</dbReference>
<evidence type="ECO:0000313" key="2">
    <source>
        <dbReference type="EMBL" id="SDK20896.1"/>
    </source>
</evidence>
<dbReference type="Proteomes" id="UP000199008">
    <property type="component" value="Unassembled WGS sequence"/>
</dbReference>
<reference evidence="3" key="1">
    <citation type="submission" date="2016-10" db="EMBL/GenBank/DDBJ databases">
        <authorList>
            <person name="Varghese N."/>
            <person name="Submissions S."/>
        </authorList>
    </citation>
    <scope>NUCLEOTIDE SEQUENCE [LARGE SCALE GENOMIC DNA]</scope>
    <source>
        <strain evidence="3">CGMCC 1.8895</strain>
    </source>
</reference>
<dbReference type="Pfam" id="PF23648">
    <property type="entry name" value="DUF7147"/>
    <property type="match status" value="1"/>
</dbReference>
<feature type="domain" description="DUF7147" evidence="1">
    <location>
        <begin position="1"/>
        <end position="119"/>
    </location>
</feature>
<evidence type="ECO:0000259" key="1">
    <source>
        <dbReference type="Pfam" id="PF23648"/>
    </source>
</evidence>
<proteinExistence type="predicted"/>
<protein>
    <recommendedName>
        <fullName evidence="1">DUF7147 domain-containing protein</fullName>
    </recommendedName>
</protein>
<gene>
    <name evidence="2" type="ORF">SAMN05216216_10171</name>
</gene>
<organism evidence="2 3">
    <name type="scientific">Lacicoccus qingdaonensis</name>
    <dbReference type="NCBI Taxonomy" id="576118"/>
    <lineage>
        <taxon>Bacteria</taxon>
        <taxon>Bacillati</taxon>
        <taxon>Bacillota</taxon>
        <taxon>Bacilli</taxon>
        <taxon>Bacillales</taxon>
        <taxon>Salinicoccaceae</taxon>
        <taxon>Lacicoccus</taxon>
    </lineage>
</organism>
<accession>A0A1G9A0M2</accession>
<keyword evidence="3" id="KW-1185">Reference proteome</keyword>
<dbReference type="InterPro" id="IPR055571">
    <property type="entry name" value="DUF7147"/>
</dbReference>
<name>A0A1G9A0M2_9BACL</name>